<name>A0A1H9U6U0_9BACI</name>
<reference evidence="2" key="1">
    <citation type="submission" date="2016-10" db="EMBL/GenBank/DDBJ databases">
        <authorList>
            <person name="Varghese N."/>
            <person name="Submissions S."/>
        </authorList>
    </citation>
    <scope>NUCLEOTIDE SEQUENCE [LARGE SCALE GENOMIC DNA]</scope>
    <source>
        <strain evidence="2">S9</strain>
    </source>
</reference>
<accession>A0A1H9U6U0</accession>
<dbReference type="InterPro" id="IPR036638">
    <property type="entry name" value="HLH_DNA-bd_sf"/>
</dbReference>
<dbReference type="SUPFAM" id="SSF140500">
    <property type="entry name" value="BAS1536-like"/>
    <property type="match status" value="1"/>
</dbReference>
<proteinExistence type="predicted"/>
<evidence type="ECO:0000313" key="1">
    <source>
        <dbReference type="EMBL" id="SES05196.1"/>
    </source>
</evidence>
<dbReference type="GO" id="GO:0043937">
    <property type="term" value="P:regulation of sporulation"/>
    <property type="evidence" value="ECO:0007669"/>
    <property type="project" value="InterPro"/>
</dbReference>
<dbReference type="OrthoDB" id="2973153at2"/>
<dbReference type="InterPro" id="IPR053028">
    <property type="entry name" value="Spo0E-like_phosphatase"/>
</dbReference>
<protein>
    <submittedName>
        <fullName evidence="1">Stage 0 sporulation regulatory protein</fullName>
    </submittedName>
</protein>
<dbReference type="InterPro" id="IPR037208">
    <property type="entry name" value="Spo0E-like_sf"/>
</dbReference>
<dbReference type="Proteomes" id="UP000198571">
    <property type="component" value="Unassembled WGS sequence"/>
</dbReference>
<dbReference type="GO" id="GO:0046983">
    <property type="term" value="F:protein dimerization activity"/>
    <property type="evidence" value="ECO:0007669"/>
    <property type="project" value="InterPro"/>
</dbReference>
<dbReference type="InterPro" id="IPR018540">
    <property type="entry name" value="Spo0E-like"/>
</dbReference>
<organism evidence="1 2">
    <name type="scientific">Salipaludibacillus aurantiacus</name>
    <dbReference type="NCBI Taxonomy" id="1601833"/>
    <lineage>
        <taxon>Bacteria</taxon>
        <taxon>Bacillati</taxon>
        <taxon>Bacillota</taxon>
        <taxon>Bacilli</taxon>
        <taxon>Bacillales</taxon>
        <taxon>Bacillaceae</taxon>
    </lineage>
</organism>
<keyword evidence="2" id="KW-1185">Reference proteome</keyword>
<dbReference type="AlphaFoldDB" id="A0A1H9U6U0"/>
<dbReference type="Pfam" id="PF09388">
    <property type="entry name" value="SpoOE-like"/>
    <property type="match status" value="1"/>
</dbReference>
<evidence type="ECO:0000313" key="2">
    <source>
        <dbReference type="Proteomes" id="UP000198571"/>
    </source>
</evidence>
<dbReference type="EMBL" id="FOGT01000007">
    <property type="protein sequence ID" value="SES05196.1"/>
    <property type="molecule type" value="Genomic_DNA"/>
</dbReference>
<dbReference type="PANTHER" id="PTHR41263">
    <property type="entry name" value="ASPARTYL-PHOSPHATE PHOSPHATASE YISI"/>
    <property type="match status" value="1"/>
</dbReference>
<dbReference type="Gene3D" id="4.10.280.10">
    <property type="entry name" value="Helix-loop-helix DNA-binding domain"/>
    <property type="match status" value="1"/>
</dbReference>
<dbReference type="RefSeq" id="WP_093051137.1">
    <property type="nucleotide sequence ID" value="NZ_FOGT01000007.1"/>
</dbReference>
<gene>
    <name evidence="1" type="ORF">SAMN05518684_1077</name>
</gene>
<sequence>MLKEISEKREELMNLALKHGLNSEVTINCSQELDQLIIIFQKQYLASASL</sequence>
<dbReference type="PANTHER" id="PTHR41263:SF1">
    <property type="entry name" value="ASPARTYL-PHOSPHATE PHOSPHATASE YISI"/>
    <property type="match status" value="1"/>
</dbReference>